<dbReference type="GO" id="GO:0006048">
    <property type="term" value="P:UDP-N-acetylglucosamine biosynthetic process"/>
    <property type="evidence" value="ECO:0007669"/>
    <property type="project" value="TreeGrafter"/>
</dbReference>
<dbReference type="EMBL" id="VSSQ01025389">
    <property type="protein sequence ID" value="MPM73477.1"/>
    <property type="molecule type" value="Genomic_DNA"/>
</dbReference>
<comment type="caution">
    <text evidence="2">The sequence shown here is derived from an EMBL/GenBank/DDBJ whole genome shotgun (WGS) entry which is preliminary data.</text>
</comment>
<sequence>MISRAFIEELTAGGSLRLPWHRADKQVPYVDDAGNPVSPETPNAVKLESFIFDAMPLAKRTMVLEGERESVFAPTKNPTGVDSVESCREMLIERDAKRLEKAGVGIPRSADGKVDAKIEISPLAVLDDEDAAAFVKSRGITEIVRGAELTLE</sequence>
<reference evidence="2" key="1">
    <citation type="submission" date="2019-08" db="EMBL/GenBank/DDBJ databases">
        <authorList>
            <person name="Kucharzyk K."/>
            <person name="Murdoch R.W."/>
            <person name="Higgins S."/>
            <person name="Loffler F."/>
        </authorList>
    </citation>
    <scope>NUCLEOTIDE SEQUENCE</scope>
</reference>
<dbReference type="InterPro" id="IPR029044">
    <property type="entry name" value="Nucleotide-diphossugar_trans"/>
</dbReference>
<protein>
    <submittedName>
        <fullName evidence="2">Uncharacterized protein</fullName>
    </submittedName>
</protein>
<dbReference type="AlphaFoldDB" id="A0A645C822"/>
<dbReference type="InterPro" id="IPR039741">
    <property type="entry name" value="UDP-sugar_pyrophosphorylase"/>
</dbReference>
<organism evidence="2">
    <name type="scientific">bioreactor metagenome</name>
    <dbReference type="NCBI Taxonomy" id="1076179"/>
    <lineage>
        <taxon>unclassified sequences</taxon>
        <taxon>metagenomes</taxon>
        <taxon>ecological metagenomes</taxon>
    </lineage>
</organism>
<gene>
    <name evidence="2" type="ORF">SDC9_120457</name>
</gene>
<dbReference type="PANTHER" id="PTHR11952">
    <property type="entry name" value="UDP- GLUCOSE PYROPHOSPHORYLASE"/>
    <property type="match status" value="1"/>
</dbReference>
<proteinExistence type="inferred from homology"/>
<accession>A0A645C822</accession>
<dbReference type="Gene3D" id="3.90.550.10">
    <property type="entry name" value="Spore Coat Polysaccharide Biosynthesis Protein SpsA, Chain A"/>
    <property type="match status" value="1"/>
</dbReference>
<dbReference type="SUPFAM" id="SSF53448">
    <property type="entry name" value="Nucleotide-diphospho-sugar transferases"/>
    <property type="match status" value="1"/>
</dbReference>
<comment type="similarity">
    <text evidence="1">Belongs to the UDPGP type 1 family.</text>
</comment>
<dbReference type="GO" id="GO:0003977">
    <property type="term" value="F:UDP-N-acetylglucosamine diphosphorylase activity"/>
    <property type="evidence" value="ECO:0007669"/>
    <property type="project" value="TreeGrafter"/>
</dbReference>
<evidence type="ECO:0000313" key="2">
    <source>
        <dbReference type="EMBL" id="MPM73477.1"/>
    </source>
</evidence>
<name>A0A645C822_9ZZZZ</name>
<dbReference type="PANTHER" id="PTHR11952:SF2">
    <property type="entry name" value="LD24639P"/>
    <property type="match status" value="1"/>
</dbReference>
<evidence type="ECO:0000256" key="1">
    <source>
        <dbReference type="ARBA" id="ARBA00010401"/>
    </source>
</evidence>